<dbReference type="Pfam" id="PF01841">
    <property type="entry name" value="Transglut_core"/>
    <property type="match status" value="1"/>
</dbReference>
<sequence>GPCPVGAIKQGHVHIPYDGEFIYAEVNADVIYWSIGNDQNPPKPLEINTAQVGKNISTKTIGSSKREDITDRYKHPEGSKEERDVMKLAMQFSCQRFSSAGLAKRLLGSMVNESNGTEEAIQLEIKCEEEMALGTTFQIELIATCISPVSSVELTGKLVLRDSDYTGRNTETLKQTPFAVKLEPRESKSIVVPLEYSEYSTMDTNKTNIKAICTALVKGSDRTYFKVKNFHLSSPAVELTAIEHSLSGPIAVQVDLRNPLPVPLTRGRFVVEGSRYTDPMEKQCCLCIHNVLRGVHNELFIRLCGKVLAHVVAKETHPTPNYMVLARVAKLRPACLVVHSPSADVLTVRSVDLCTEENGQDHHTKRYELMSRDEYSGKIPKLVVRRGQPFRLRLMCDRPYDRARDALSLIFTVADEEQPTHGHGTLVGIAVNQFPGQLGEPEEWGASIAAINGDLLEVLVKPAATAPVDQWKLDIDTKLLSEAFGKSYSLPQAFYVLFNPWCPDDLLYMEDKSHRHEYVMSDTTLIYRGSYNRLRPSVWKFGQFEKHILDCSLLLIAKIGKVSATHRGDPVRVCRAISAAVNSPDDDGALMGNWSGDFSGGTPPTKWVGSVEILQQFYKKQKPVKFAQCWVFAGVVSTICRAIGIPSRVVTNYSSAHDTQASLTVDYFVDKSGKIMEEMNADSIWNYHVWNEVWMQRPDLGISSDGDYGGWQAIDATPQESSDGMFRCGPASVLAVKLGEVLKPYDNNFLFAEVNADKVFWRYTGPHHPLKLLRKDVLGIGLFISTKAIGRWEREDITASYKFAEKSIEERATMLKALKQANSYFSRYYLNEEFNEVYFNFELRDDIKIGEPFSVILTVKNRSSENRHVVEGSLHVDTVLYTGKDRDSVKVDQFSVTLEPGTEESIRMVVEFHEYYSKLRDQAAFNISCMATVQDTEFEFYAQDDFRVRKPDIKISLLGKPVSQAPVEVQLTLENPLPIPLRKGFFHVEGSGIGKPVLFKHPEIAPGEKVSNTFTMTPPYSGRLTLAAKFTSRELDDVDGFLAFIAHPRPEDIITEVEDNVIVARTDVID</sequence>
<evidence type="ECO:0000256" key="6">
    <source>
        <dbReference type="ARBA" id="ARBA00023315"/>
    </source>
</evidence>
<reference evidence="10" key="2">
    <citation type="submission" date="2020-05" db="UniProtKB">
        <authorList>
            <consortium name="EnsemblMetazoa"/>
        </authorList>
    </citation>
    <scope>IDENTIFICATION</scope>
    <source>
        <strain evidence="10">ACHKN1017</strain>
    </source>
</reference>
<evidence type="ECO:0000256" key="8">
    <source>
        <dbReference type="ARBA" id="ARBA00051843"/>
    </source>
</evidence>
<evidence type="ECO:0000256" key="5">
    <source>
        <dbReference type="ARBA" id="ARBA00022837"/>
    </source>
</evidence>
<evidence type="ECO:0000256" key="7">
    <source>
        <dbReference type="ARBA" id="ARBA00024222"/>
    </source>
</evidence>
<dbReference type="FunFam" id="2.60.40.10:FF:000171">
    <property type="entry name" value="protein-glutamine gamma-glutamyltransferase 6"/>
    <property type="match status" value="1"/>
</dbReference>
<dbReference type="InterPro" id="IPR002931">
    <property type="entry name" value="Transglutaminase-like"/>
</dbReference>
<dbReference type="EnsemblMetazoa" id="ACHR006810-RA">
    <property type="protein sequence ID" value="ACHR006810-PA"/>
    <property type="gene ID" value="ACHR006810"/>
</dbReference>
<dbReference type="InterPro" id="IPR013783">
    <property type="entry name" value="Ig-like_fold"/>
</dbReference>
<dbReference type="InterPro" id="IPR036238">
    <property type="entry name" value="Transglutaminase_C_sf"/>
</dbReference>
<proteinExistence type="inferred from homology"/>
<dbReference type="SUPFAM" id="SSF49309">
    <property type="entry name" value="Transglutaminase, two C-terminal domains"/>
    <property type="match status" value="3"/>
</dbReference>
<dbReference type="PANTHER" id="PTHR11590:SF69">
    <property type="entry name" value="RE08173P"/>
    <property type="match status" value="1"/>
</dbReference>
<keyword evidence="5" id="KW-0106">Calcium</keyword>
<accession>A0A182K7S5</accession>
<dbReference type="FunFam" id="3.90.260.10:FF:000001">
    <property type="entry name" value="Protein-glutamine gamma-glutamyltransferase 2"/>
    <property type="match status" value="1"/>
</dbReference>
<dbReference type="Gene3D" id="2.60.40.10">
    <property type="entry name" value="Immunoglobulins"/>
    <property type="match status" value="4"/>
</dbReference>
<dbReference type="Gene3D" id="3.90.260.10">
    <property type="entry name" value="Transglutaminase-like"/>
    <property type="match status" value="2"/>
</dbReference>
<evidence type="ECO:0000256" key="4">
    <source>
        <dbReference type="ARBA" id="ARBA00022723"/>
    </source>
</evidence>
<comment type="cofactor">
    <cofactor evidence="1">
        <name>Ca(2+)</name>
        <dbReference type="ChEBI" id="CHEBI:29108"/>
    </cofactor>
</comment>
<organism evidence="10 11">
    <name type="scientific">Anopheles christyi</name>
    <dbReference type="NCBI Taxonomy" id="43041"/>
    <lineage>
        <taxon>Eukaryota</taxon>
        <taxon>Metazoa</taxon>
        <taxon>Ecdysozoa</taxon>
        <taxon>Arthropoda</taxon>
        <taxon>Hexapoda</taxon>
        <taxon>Insecta</taxon>
        <taxon>Pterygota</taxon>
        <taxon>Neoptera</taxon>
        <taxon>Endopterygota</taxon>
        <taxon>Diptera</taxon>
        <taxon>Nematocera</taxon>
        <taxon>Culicoidea</taxon>
        <taxon>Culicidae</taxon>
        <taxon>Anophelinae</taxon>
        <taxon>Anopheles</taxon>
    </lineage>
</organism>
<dbReference type="FunFam" id="2.60.40.10:FF:002167">
    <property type="entry name" value="Transglutaminase, isoform B"/>
    <property type="match status" value="1"/>
</dbReference>
<protein>
    <recommendedName>
        <fullName evidence="7">protein-glutamine gamma-glutamyltransferase</fullName>
        <ecNumber evidence="7">2.3.2.13</ecNumber>
    </recommendedName>
</protein>
<dbReference type="InterPro" id="IPR050779">
    <property type="entry name" value="Transglutaminase"/>
</dbReference>
<dbReference type="FunFam" id="2.60.40.10:FF:000090">
    <property type="entry name" value="Protein-glutamine gamma-glutamyltransferase 2"/>
    <property type="match status" value="1"/>
</dbReference>
<comment type="similarity">
    <text evidence="2">Belongs to the transglutaminase superfamily. Transglutaminase family.</text>
</comment>
<keyword evidence="3" id="KW-0808">Transferase</keyword>
<dbReference type="VEuPathDB" id="VectorBase:ACHR006810"/>
<dbReference type="InterPro" id="IPR008958">
    <property type="entry name" value="Transglutaminase_C"/>
</dbReference>
<evidence type="ECO:0000259" key="9">
    <source>
        <dbReference type="SMART" id="SM00460"/>
    </source>
</evidence>
<keyword evidence="6" id="KW-0012">Acyltransferase</keyword>
<evidence type="ECO:0000256" key="3">
    <source>
        <dbReference type="ARBA" id="ARBA00022679"/>
    </source>
</evidence>
<evidence type="ECO:0000313" key="10">
    <source>
        <dbReference type="EnsemblMetazoa" id="ACHR006810-PA"/>
    </source>
</evidence>
<dbReference type="InterPro" id="IPR001102">
    <property type="entry name" value="Transglutaminase_N"/>
</dbReference>
<evidence type="ECO:0000256" key="2">
    <source>
        <dbReference type="ARBA" id="ARBA00005968"/>
    </source>
</evidence>
<keyword evidence="4" id="KW-0479">Metal-binding</keyword>
<comment type="catalytic activity">
    <reaction evidence="8">
        <text>L-glutaminyl-[protein] + L-lysyl-[protein] = [protein]-L-lysyl-N(6)-5-L-glutamyl-[protein] + NH4(+)</text>
        <dbReference type="Rhea" id="RHEA:54816"/>
        <dbReference type="Rhea" id="RHEA-COMP:9752"/>
        <dbReference type="Rhea" id="RHEA-COMP:10207"/>
        <dbReference type="Rhea" id="RHEA-COMP:14005"/>
        <dbReference type="ChEBI" id="CHEBI:28938"/>
        <dbReference type="ChEBI" id="CHEBI:29969"/>
        <dbReference type="ChEBI" id="CHEBI:30011"/>
        <dbReference type="ChEBI" id="CHEBI:138370"/>
        <dbReference type="EC" id="2.3.2.13"/>
    </reaction>
</comment>
<dbReference type="STRING" id="43041.A0A182K7S5"/>
<reference evidence="11" key="1">
    <citation type="submission" date="2013-03" db="EMBL/GenBank/DDBJ databases">
        <title>The Genome Sequence of Anopheles christyi ACHKN1017.</title>
        <authorList>
            <consortium name="The Broad Institute Genomics Platform"/>
            <person name="Neafsey D.E."/>
            <person name="Besansky N."/>
            <person name="Walker B."/>
            <person name="Young S.K."/>
            <person name="Zeng Q."/>
            <person name="Gargeya S."/>
            <person name="Fitzgerald M."/>
            <person name="Haas B."/>
            <person name="Abouelleil A."/>
            <person name="Allen A.W."/>
            <person name="Alvarado L."/>
            <person name="Arachchi H.M."/>
            <person name="Berlin A.M."/>
            <person name="Chapman S.B."/>
            <person name="Gainer-Dewar J."/>
            <person name="Goldberg J."/>
            <person name="Griggs A."/>
            <person name="Gujja S."/>
            <person name="Hansen M."/>
            <person name="Howarth C."/>
            <person name="Imamovic A."/>
            <person name="Ireland A."/>
            <person name="Larimer J."/>
            <person name="McCowan C."/>
            <person name="Murphy C."/>
            <person name="Pearson M."/>
            <person name="Poon T.W."/>
            <person name="Priest M."/>
            <person name="Roberts A."/>
            <person name="Saif S."/>
            <person name="Shea T."/>
            <person name="Sisk P."/>
            <person name="Sykes S."/>
            <person name="Wortman J."/>
            <person name="Nusbaum C."/>
            <person name="Birren B."/>
        </authorList>
    </citation>
    <scope>NUCLEOTIDE SEQUENCE [LARGE SCALE GENOMIC DNA]</scope>
    <source>
        <strain evidence="11">ACHKN1017</strain>
    </source>
</reference>
<dbReference type="GO" id="GO:0046872">
    <property type="term" value="F:metal ion binding"/>
    <property type="evidence" value="ECO:0007669"/>
    <property type="project" value="UniProtKB-KW"/>
</dbReference>
<dbReference type="SUPFAM" id="SSF81296">
    <property type="entry name" value="E set domains"/>
    <property type="match status" value="1"/>
</dbReference>
<dbReference type="EC" id="2.3.2.13" evidence="7"/>
<evidence type="ECO:0000256" key="1">
    <source>
        <dbReference type="ARBA" id="ARBA00001913"/>
    </source>
</evidence>
<dbReference type="Pfam" id="PF00868">
    <property type="entry name" value="Transglut_N"/>
    <property type="match status" value="1"/>
</dbReference>
<dbReference type="AlphaFoldDB" id="A0A182K7S5"/>
<dbReference type="InterPro" id="IPR038765">
    <property type="entry name" value="Papain-like_cys_pep_sf"/>
</dbReference>
<dbReference type="InterPro" id="IPR014756">
    <property type="entry name" value="Ig_E-set"/>
</dbReference>
<feature type="domain" description="Transglutaminase-like" evidence="9">
    <location>
        <begin position="621"/>
        <end position="718"/>
    </location>
</feature>
<dbReference type="Pfam" id="PF00927">
    <property type="entry name" value="Transglut_C"/>
    <property type="match status" value="2"/>
</dbReference>
<keyword evidence="11" id="KW-1185">Reference proteome</keyword>
<dbReference type="SMART" id="SM00460">
    <property type="entry name" value="TGc"/>
    <property type="match status" value="1"/>
</dbReference>
<dbReference type="GO" id="GO:0003810">
    <property type="term" value="F:protein-glutamine gamma-glutamyltransferase activity"/>
    <property type="evidence" value="ECO:0007669"/>
    <property type="project" value="UniProtKB-EC"/>
</dbReference>
<dbReference type="PANTHER" id="PTHR11590">
    <property type="entry name" value="PROTEIN-GLUTAMINE GAMMA-GLUTAMYLTRANSFERASE"/>
    <property type="match status" value="1"/>
</dbReference>
<name>A0A182K7S5_9DIPT</name>
<dbReference type="SUPFAM" id="SSF54001">
    <property type="entry name" value="Cysteine proteinases"/>
    <property type="match status" value="2"/>
</dbReference>
<dbReference type="InterPro" id="IPR036985">
    <property type="entry name" value="Transglutaminase-like_sf"/>
</dbReference>
<evidence type="ECO:0000313" key="11">
    <source>
        <dbReference type="Proteomes" id="UP000075881"/>
    </source>
</evidence>
<dbReference type="Proteomes" id="UP000075881">
    <property type="component" value="Unassembled WGS sequence"/>
</dbReference>